<sequence>MNTKRLSYKGFEVWITVDGKEVEHYGVTIDESKNSIKCWIPSEEGKPFNVCIDRAARLDYPGSFKVCLDGHVTATKLVRAGYPWKDVVSYRRVSSTEVCDFKFGSLQSTDDDAYLESNSSQNLGEITLEIHKVDVRQLCSGQKSGIYRQAPEVDKVHERSKKALSHQVHYETRELKLCYPRPRPLVRRLESLATFTFLYRPLAVLQAADIAPYENTVRPVEEKSFPTSPTSCHGQKRKHSDVQQGPDIEDDLEAEEARLLEKLNFIESLRQSEAEKLRSEINQPRGIVITRKQKYSEVKEEPDSTEGDKLGSDDEAALLDQLAAFQSSFQGNCGRGKSTYSLRSWSSTRAFQEGTYPSNQVTSRSSVLGRNSKWSYARFGEARQLASPSSGRPVRFGEKIATYTFLYRPLAMLRATDIAPSESTAQSERGISLPSNPPPRPGQKRKTSDVKQESEDESEDESEETVLLERLASFQASFQTEMERLRSEINDVRSRKANKRSKKKRVKEEPKPSFIPGPISNFSFGHCNCHFQVAVHSCDLEYDQLVMNTRRLSYKGFEIWVTVDGKEVEHYGVTIDQSKNSIKCWIPSEDGKPFAVCLGRAAPLEHPCSLKLMLDGHLVAGRFADRGNTWEASVSGCRVSTTEVRDFKFGTMESTDDDTYLEKSSSLQALGEITVEIYRGGLSGKAARWPRLPEVGKIHERSKKALNRHRVQYGEMKAELPKAPLSIDLLESLATFTLFYRPLAILQASGIAPRDNPVQATQEEVPLPTPPRRHTQKRKVPEVKQESDTESNPDAEEDVLLQRLDSFQSEIEKLRNDITQVRAKKAAKRSKESLTNFTTIDDAVSHSPKRSPMTNKHLSFKNHKVWITVDGKEVEHYNVSANEETNEISCWIPSESDKPFAVCGQSTGDCEPYHYSFDIYLDGHRCLRKLFRKEKWGRKRSLSYSTVSPTEVRDLKFGSLETTDDDALEGSSSSQHIGEIKVKVFRAVVLSEPTEIAPPLKSVPEPGIVHERTLKKGLNHQIKFGETRHLLAPTPFTRFDHLDKIATFIFRYRPLAVLQANAIAPRDSTVVKEEPKPTPSSMSRKRRRKNEPDVEEISNADSDGDVQEVALLERLSSFENEIQRLRKEIQDVRSRKSNKRPRKVVKAEPKTHFVPREVIDLT</sequence>
<evidence type="ECO:0000256" key="2">
    <source>
        <dbReference type="SAM" id="MobiDB-lite"/>
    </source>
</evidence>
<feature type="domain" description="DUF7918" evidence="3">
    <location>
        <begin position="556"/>
        <end position="755"/>
    </location>
</feature>
<dbReference type="AlphaFoldDB" id="A0A409XWV4"/>
<dbReference type="STRING" id="231916.A0A409XWV4"/>
<reference evidence="4 5" key="1">
    <citation type="journal article" date="2018" name="Evol. Lett.">
        <title>Horizontal gene cluster transfer increased hallucinogenic mushroom diversity.</title>
        <authorList>
            <person name="Reynolds H.T."/>
            <person name="Vijayakumar V."/>
            <person name="Gluck-Thaler E."/>
            <person name="Korotkin H.B."/>
            <person name="Matheny P.B."/>
            <person name="Slot J.C."/>
        </authorList>
    </citation>
    <scope>NUCLEOTIDE SEQUENCE [LARGE SCALE GENOMIC DNA]</scope>
    <source>
        <strain evidence="4 5">SRW20</strain>
    </source>
</reference>
<keyword evidence="1" id="KW-0175">Coiled coil</keyword>
<feature type="compositionally biased region" description="Acidic residues" evidence="2">
    <location>
        <begin position="788"/>
        <end position="798"/>
    </location>
</feature>
<name>A0A409XWV4_9AGAR</name>
<evidence type="ECO:0000313" key="5">
    <source>
        <dbReference type="Proteomes" id="UP000284706"/>
    </source>
</evidence>
<evidence type="ECO:0000256" key="1">
    <source>
        <dbReference type="SAM" id="Coils"/>
    </source>
</evidence>
<feature type="region of interest" description="Disordered" evidence="2">
    <location>
        <begin position="220"/>
        <end position="246"/>
    </location>
</feature>
<feature type="domain" description="DUF7918" evidence="3">
    <location>
        <begin position="864"/>
        <end position="1067"/>
    </location>
</feature>
<feature type="compositionally biased region" description="Acidic residues" evidence="2">
    <location>
        <begin position="1093"/>
        <end position="1102"/>
    </location>
</feature>
<protein>
    <recommendedName>
        <fullName evidence="3">DUF7918 domain-containing protein</fullName>
    </recommendedName>
</protein>
<dbReference type="InterPro" id="IPR057678">
    <property type="entry name" value="DUF7918"/>
</dbReference>
<feature type="coiled-coil region" evidence="1">
    <location>
        <begin position="1108"/>
        <end position="1135"/>
    </location>
</feature>
<dbReference type="InParanoid" id="A0A409XWV4"/>
<feature type="domain" description="DUF7918" evidence="3">
    <location>
        <begin position="10"/>
        <end position="213"/>
    </location>
</feature>
<dbReference type="OrthoDB" id="3364132at2759"/>
<feature type="region of interest" description="Disordered" evidence="2">
    <location>
        <begin position="756"/>
        <end position="798"/>
    </location>
</feature>
<dbReference type="PANTHER" id="PTHR36223">
    <property type="entry name" value="BETA-LACTAMASE-TYPE TRANSPEPTIDASE FOLD DOMAIN CONTAINING PROTEIN"/>
    <property type="match status" value="1"/>
</dbReference>
<feature type="region of interest" description="Disordered" evidence="2">
    <location>
        <begin position="419"/>
        <end position="464"/>
    </location>
</feature>
<dbReference type="Proteomes" id="UP000284706">
    <property type="component" value="Unassembled WGS sequence"/>
</dbReference>
<accession>A0A409XWV4</accession>
<keyword evidence="5" id="KW-1185">Reference proteome</keyword>
<dbReference type="Pfam" id="PF25534">
    <property type="entry name" value="DUF7918"/>
    <property type="match status" value="3"/>
</dbReference>
<feature type="compositionally biased region" description="Acidic residues" evidence="2">
    <location>
        <begin position="454"/>
        <end position="464"/>
    </location>
</feature>
<organism evidence="4 5">
    <name type="scientific">Gymnopilus dilepis</name>
    <dbReference type="NCBI Taxonomy" id="231916"/>
    <lineage>
        <taxon>Eukaryota</taxon>
        <taxon>Fungi</taxon>
        <taxon>Dikarya</taxon>
        <taxon>Basidiomycota</taxon>
        <taxon>Agaricomycotina</taxon>
        <taxon>Agaricomycetes</taxon>
        <taxon>Agaricomycetidae</taxon>
        <taxon>Agaricales</taxon>
        <taxon>Agaricineae</taxon>
        <taxon>Hymenogastraceae</taxon>
        <taxon>Gymnopilus</taxon>
    </lineage>
</organism>
<proteinExistence type="predicted"/>
<feature type="region of interest" description="Disordered" evidence="2">
    <location>
        <begin position="489"/>
        <end position="512"/>
    </location>
</feature>
<dbReference type="EMBL" id="NHYE01001431">
    <property type="protein sequence ID" value="PPQ95211.1"/>
    <property type="molecule type" value="Genomic_DNA"/>
</dbReference>
<feature type="compositionally biased region" description="Basic residues" evidence="2">
    <location>
        <begin position="495"/>
        <end position="505"/>
    </location>
</feature>
<dbReference type="PANTHER" id="PTHR36223:SF1">
    <property type="entry name" value="TRANSCRIPTION ELONGATION FACTOR EAF N-TERMINAL DOMAIN-CONTAINING PROTEIN"/>
    <property type="match status" value="1"/>
</dbReference>
<evidence type="ECO:0000259" key="3">
    <source>
        <dbReference type="Pfam" id="PF25534"/>
    </source>
</evidence>
<comment type="caution">
    <text evidence="4">The sequence shown here is derived from an EMBL/GenBank/DDBJ whole genome shotgun (WGS) entry which is preliminary data.</text>
</comment>
<evidence type="ECO:0000313" key="4">
    <source>
        <dbReference type="EMBL" id="PPQ95211.1"/>
    </source>
</evidence>
<feature type="region of interest" description="Disordered" evidence="2">
    <location>
        <begin position="1067"/>
        <end position="1102"/>
    </location>
</feature>
<gene>
    <name evidence="4" type="ORF">CVT26_014902</name>
</gene>